<gene>
    <name evidence="1" type="ORF">GJQ55_04080</name>
</gene>
<keyword evidence="2" id="KW-1185">Reference proteome</keyword>
<dbReference type="CDD" id="cd06223">
    <property type="entry name" value="PRTases_typeI"/>
    <property type="match status" value="1"/>
</dbReference>
<name>A0A9X7YN54_9GAMM</name>
<dbReference type="KEGG" id="vcw:GJQ55_04080"/>
<evidence type="ECO:0000313" key="2">
    <source>
        <dbReference type="Proteomes" id="UP000596074"/>
    </source>
</evidence>
<accession>A0A9X7YN54</accession>
<dbReference type="InterPro" id="IPR029057">
    <property type="entry name" value="PRTase-like"/>
</dbReference>
<sequence>MERLYAFPDNSKHFHQFDSDQRIKEHSAYKQAKAGDAEAAFRLVTELSIEFIKALAGKFPPGVIYVAPFAQEATGDNAIPLLLSILCAQVLNGSNETDIVQQQRVYHTGADPMERLRLRPSFEGWVTPDASYVLVDDVVSMGGTLAELANFIQLNNGKVLGSITLVNAGRTTAFKPNKKHIRLLQERFENEIKTIFGIHTSALTANEASYLVGFKTADEIRNRCLKAEKETDLRLLSKGLG</sequence>
<proteinExistence type="predicted"/>
<organism evidence="1 2">
    <name type="scientific">Venatoribacter cucullus</name>
    <dbReference type="NCBI Taxonomy" id="2661630"/>
    <lineage>
        <taxon>Bacteria</taxon>
        <taxon>Pseudomonadati</taxon>
        <taxon>Pseudomonadota</taxon>
        <taxon>Gammaproteobacteria</taxon>
        <taxon>Oceanospirillales</taxon>
        <taxon>Oceanospirillaceae</taxon>
        <taxon>Venatoribacter</taxon>
    </lineage>
</organism>
<protein>
    <submittedName>
        <fullName evidence="1">Conjugal transfer protein TraN</fullName>
    </submittedName>
</protein>
<dbReference type="EMBL" id="CP046056">
    <property type="protein sequence ID" value="QQD23713.1"/>
    <property type="molecule type" value="Genomic_DNA"/>
</dbReference>
<dbReference type="AlphaFoldDB" id="A0A9X7YN54"/>
<evidence type="ECO:0000313" key="1">
    <source>
        <dbReference type="EMBL" id="QQD23713.1"/>
    </source>
</evidence>
<dbReference type="RefSeq" id="WP_228346248.1">
    <property type="nucleotide sequence ID" value="NZ_CP046056.1"/>
</dbReference>
<reference evidence="1 2" key="1">
    <citation type="submission" date="2019-11" db="EMBL/GenBank/DDBJ databases">
        <title>Venatorbacter sp. nov. a predator of Campylobacter and other Gram-negative bacteria.</title>
        <authorList>
            <person name="Saeedi A."/>
            <person name="Cummings N.J."/>
            <person name="Connerton I.F."/>
            <person name="Connerton P.L."/>
        </authorList>
    </citation>
    <scope>NUCLEOTIDE SEQUENCE [LARGE SCALE GENOMIC DNA]</scope>
    <source>
        <strain evidence="1">XL5</strain>
    </source>
</reference>
<dbReference type="SUPFAM" id="SSF53271">
    <property type="entry name" value="PRTase-like"/>
    <property type="match status" value="1"/>
</dbReference>
<dbReference type="InterPro" id="IPR000836">
    <property type="entry name" value="PRTase_dom"/>
</dbReference>
<dbReference type="Gene3D" id="3.40.50.2020">
    <property type="match status" value="1"/>
</dbReference>
<dbReference type="Proteomes" id="UP000596074">
    <property type="component" value="Chromosome"/>
</dbReference>